<keyword evidence="1" id="KW-0808">Transferase</keyword>
<dbReference type="AlphaFoldDB" id="A0A238ZXY0"/>
<dbReference type="OrthoDB" id="9802649at2"/>
<gene>
    <name evidence="1" type="ORF">SAMN04488503_1663</name>
</gene>
<dbReference type="InterPro" id="IPR031042">
    <property type="entry name" value="Glyco_TIGR04440"/>
</dbReference>
<keyword evidence="2" id="KW-1185">Reference proteome</keyword>
<dbReference type="GO" id="GO:0016740">
    <property type="term" value="F:transferase activity"/>
    <property type="evidence" value="ECO:0007669"/>
    <property type="project" value="UniProtKB-KW"/>
</dbReference>
<dbReference type="Proteomes" id="UP000198324">
    <property type="component" value="Unassembled WGS sequence"/>
</dbReference>
<sequence>MRHPRVTVLIPSHQRPKLLARALRQYVQAGLPVVVADSSAQPMDTAEEFAAVRYLHLPGAPFEEKLQRMAAMLQTPYAVLCADDDLTSTASILRCAAFLDANPDHSGAHGHYVRVVRGPGEAVVEPCYPDTHVARIASGDPAGRLLELSRPYVPLFYAVLRAQVLREAFGSGHEAERFYAASELALGMATAILGKVAVLPTLHTLRDIVPSQDLGGRKNHNLLVVSTAPEYRPVYQRFVDRMTALLGRTAGLDADAARRAVLASVQAFVDGYCLPGGRKNFIQKLPKYCRRAARALLPPLAARARAQAACQRQAALNAYLAPVGPEGRAELAAMLERFRSAPG</sequence>
<dbReference type="Gene3D" id="3.90.550.10">
    <property type="entry name" value="Spore Coat Polysaccharide Biosynthesis Protein SpsA, Chain A"/>
    <property type="match status" value="1"/>
</dbReference>
<evidence type="ECO:0000313" key="1">
    <source>
        <dbReference type="EMBL" id="SNR87644.1"/>
    </source>
</evidence>
<dbReference type="EMBL" id="FZOC01000003">
    <property type="protein sequence ID" value="SNR87644.1"/>
    <property type="molecule type" value="Genomic_DNA"/>
</dbReference>
<proteinExistence type="predicted"/>
<protein>
    <submittedName>
        <fullName evidence="1">Glycosyltransferase domain-containing protein</fullName>
    </submittedName>
</protein>
<dbReference type="InterPro" id="IPR029044">
    <property type="entry name" value="Nucleotide-diphossugar_trans"/>
</dbReference>
<dbReference type="NCBIfam" id="TIGR04440">
    <property type="entry name" value="glyco_TIGR04440"/>
    <property type="match status" value="1"/>
</dbReference>
<reference evidence="1 2" key="1">
    <citation type="submission" date="2017-06" db="EMBL/GenBank/DDBJ databases">
        <authorList>
            <person name="Kim H.J."/>
            <person name="Triplett B.A."/>
        </authorList>
    </citation>
    <scope>NUCLEOTIDE SEQUENCE [LARGE SCALE GENOMIC DNA]</scope>
    <source>
        <strain evidence="1 2">DSM 13116</strain>
    </source>
</reference>
<organism evidence="1 2">
    <name type="scientific">Humidesulfovibrio mexicanus</name>
    <dbReference type="NCBI Taxonomy" id="147047"/>
    <lineage>
        <taxon>Bacteria</taxon>
        <taxon>Pseudomonadati</taxon>
        <taxon>Thermodesulfobacteriota</taxon>
        <taxon>Desulfovibrionia</taxon>
        <taxon>Desulfovibrionales</taxon>
        <taxon>Desulfovibrionaceae</taxon>
        <taxon>Humidesulfovibrio</taxon>
    </lineage>
</organism>
<name>A0A238ZXY0_9BACT</name>
<accession>A0A238ZXY0</accession>
<dbReference type="SUPFAM" id="SSF53448">
    <property type="entry name" value="Nucleotide-diphospho-sugar transferases"/>
    <property type="match status" value="1"/>
</dbReference>
<dbReference type="RefSeq" id="WP_089273634.1">
    <property type="nucleotide sequence ID" value="NZ_FZOC01000003.1"/>
</dbReference>
<evidence type="ECO:0000313" key="2">
    <source>
        <dbReference type="Proteomes" id="UP000198324"/>
    </source>
</evidence>